<feature type="transmembrane region" description="Helical" evidence="2">
    <location>
        <begin position="690"/>
        <end position="709"/>
    </location>
</feature>
<keyword evidence="2" id="KW-0472">Membrane</keyword>
<evidence type="ECO:0000256" key="1">
    <source>
        <dbReference type="SAM" id="MobiDB-lite"/>
    </source>
</evidence>
<evidence type="ECO:0000256" key="2">
    <source>
        <dbReference type="SAM" id="Phobius"/>
    </source>
</evidence>
<comment type="caution">
    <text evidence="3">The sequence shown here is derived from an EMBL/GenBank/DDBJ whole genome shotgun (WGS) entry which is preliminary data.</text>
</comment>
<keyword evidence="2" id="KW-1133">Transmembrane helix</keyword>
<evidence type="ECO:0008006" key="5">
    <source>
        <dbReference type="Google" id="ProtNLM"/>
    </source>
</evidence>
<feature type="region of interest" description="Disordered" evidence="1">
    <location>
        <begin position="724"/>
        <end position="753"/>
    </location>
</feature>
<sequence length="753" mass="81851">METGSSSSHRWRFFRLGGFDQVRLDTAEDLLHLGELDQKLWAALSCPVDGLEFDPRTLSMLDTDGDGRVRVPEILAAVNWVCTVLRDLRPLMAGSSSLPLAALDDSTPEGRRLLSSARQIQNFLGQEGSEAITIEQVAGTEALLHESPFNGDGVITPISARDQSTQALIEEIMACVGSVQDRGGTPGIGAEQVEAFYQAAALYVEWQRQAQENARTILPFGNDTTAARDIVNSLQPKLDDYFTRCNLAAYDPKAEEALNPALTAYEAISAHELRLDADLVHFPVARIEANRPLPLETGLNPAWAQALSTFKALVVVPLFGDVQSLEQSRWELVKSTLKPHEEWLAAKAGAEVESLGTVRLQELMDGDSRRELEKIITEDLSLAEQVESFEGVTRLVHFTRDLLVLLNNFVAFRDFYAQDRKAIFQAGTLYLDGRACELCVRVASPDTHATLATLSQTYLTYCRCMRRGSTEQMHIAAAFTGGDSDNLMVGRNGIFYDRAGNDWDATIVKIIEHPISVRQAFLSPYKRLGRMIGEQIAKFAAAKDSAVSTAAGSKLSGMAPGADPAKPPTPFDVGKFAGIFAAIGLALGALGTAMASVMSGFLTLSVWQMPLVIGGLVLMISGPSMLIAYLKLRQRNLAPILDAGGWAVNTKARINIPFGATLTTLAELPEGAKRSTVDPFADKKTPWKKWAVLLALFMALGMAWDKGYIQQIFANLRPLFSSEQTNATTEAPAPPDAPATDAPKSQAEPAKKQ</sequence>
<evidence type="ECO:0000313" key="4">
    <source>
        <dbReference type="Proteomes" id="UP000199581"/>
    </source>
</evidence>
<dbReference type="EMBL" id="FOTO01000020">
    <property type="protein sequence ID" value="SFM20033.1"/>
    <property type="molecule type" value="Genomic_DNA"/>
</dbReference>
<keyword evidence="2" id="KW-0812">Transmembrane</keyword>
<dbReference type="OrthoDB" id="9785737at2"/>
<dbReference type="AlphaFoldDB" id="A0A8G2C633"/>
<name>A0A8G2C633_DESNO</name>
<gene>
    <name evidence="3" type="ORF">SAMN05421830_12022</name>
</gene>
<accession>A0A8G2C633</accession>
<feature type="transmembrane region" description="Helical" evidence="2">
    <location>
        <begin position="576"/>
        <end position="601"/>
    </location>
</feature>
<proteinExistence type="predicted"/>
<keyword evidence="4" id="KW-1185">Reference proteome</keyword>
<reference evidence="3 4" key="1">
    <citation type="submission" date="2016-10" db="EMBL/GenBank/DDBJ databases">
        <authorList>
            <person name="Varghese N."/>
            <person name="Submissions S."/>
        </authorList>
    </citation>
    <scope>NUCLEOTIDE SEQUENCE [LARGE SCALE GENOMIC DNA]</scope>
    <source>
        <strain evidence="3 4">DSM 1741</strain>
    </source>
</reference>
<organism evidence="3 4">
    <name type="scientific">Desulfomicrobium norvegicum (strain DSM 1741 / NCIMB 8310)</name>
    <name type="common">Desulfovibrio baculatus (strain Norway 4)</name>
    <name type="synonym">Desulfovibrio desulfuricans (strain Norway 4)</name>
    <dbReference type="NCBI Taxonomy" id="52561"/>
    <lineage>
        <taxon>Bacteria</taxon>
        <taxon>Pseudomonadati</taxon>
        <taxon>Thermodesulfobacteriota</taxon>
        <taxon>Desulfovibrionia</taxon>
        <taxon>Desulfovibrionales</taxon>
        <taxon>Desulfomicrobiaceae</taxon>
        <taxon>Desulfomicrobium</taxon>
    </lineage>
</organism>
<dbReference type="Proteomes" id="UP000199581">
    <property type="component" value="Unassembled WGS sequence"/>
</dbReference>
<protein>
    <recommendedName>
        <fullName evidence="5">EF-hand domain-containing protein</fullName>
    </recommendedName>
</protein>
<feature type="transmembrane region" description="Helical" evidence="2">
    <location>
        <begin position="607"/>
        <end position="630"/>
    </location>
</feature>
<evidence type="ECO:0000313" key="3">
    <source>
        <dbReference type="EMBL" id="SFM20033.1"/>
    </source>
</evidence>
<dbReference type="RefSeq" id="WP_092194414.1">
    <property type="nucleotide sequence ID" value="NZ_FOTO01000020.1"/>
</dbReference>